<keyword evidence="4" id="KW-1185">Reference proteome</keyword>
<sequence>MEAGRRLLRPFLGFILLLSHVFADYQIVNDKSCDCYLTNGSTGTYFTTHKFYDFRSMSQHVNVPAVLSDPDAAGQADVSNDYFNSQEWTDAWGIQQWNNSANLDSGDASVLMVNSPSNVYFEKNTESGAQSDTFLTLRTVRLEDFQSSAEFESVPKTYHFASARMYARTVGAPGAITAMFTYRKSDDPNKIQEADLEIRTMDPPDVIQYTNQPSYTRTGDGENFQATRNATVPVGWDDWAVHRMDWSPGSTMWYVDGQNVSQIAYQTPRDPSQVIFNSWSDGAQWSGNMSLGSEAYLQIQWIELIFNSTGNEKTTDPNKHRIRGMRGLYSREDTKGCHNICSVDETKEIGTPVLLQGGASQGRAGNLGLWMPVLAAILLMLL</sequence>
<dbReference type="Gene3D" id="2.60.120.200">
    <property type="match status" value="1"/>
</dbReference>
<dbReference type="GO" id="GO:0004553">
    <property type="term" value="F:hydrolase activity, hydrolyzing O-glycosyl compounds"/>
    <property type="evidence" value="ECO:0007669"/>
    <property type="project" value="InterPro"/>
</dbReference>
<dbReference type="SUPFAM" id="SSF49899">
    <property type="entry name" value="Concanavalin A-like lectins/glucanases"/>
    <property type="match status" value="1"/>
</dbReference>
<evidence type="ECO:0000313" key="3">
    <source>
        <dbReference type="EMBL" id="KAI1862522.1"/>
    </source>
</evidence>
<dbReference type="InterPro" id="IPR013320">
    <property type="entry name" value="ConA-like_dom_sf"/>
</dbReference>
<dbReference type="AlphaFoldDB" id="A0A9P9WGV9"/>
<keyword evidence="1" id="KW-0732">Signal</keyword>
<protein>
    <recommendedName>
        <fullName evidence="2">GH16 domain-containing protein</fullName>
    </recommendedName>
</protein>
<comment type="caution">
    <text evidence="3">The sequence shown here is derived from an EMBL/GenBank/DDBJ whole genome shotgun (WGS) entry which is preliminary data.</text>
</comment>
<evidence type="ECO:0000256" key="1">
    <source>
        <dbReference type="SAM" id="SignalP"/>
    </source>
</evidence>
<accession>A0A9P9WGV9</accession>
<name>A0A9P9WGV9_9PEZI</name>
<organism evidence="3 4">
    <name type="scientific">Neoarthrinium moseri</name>
    <dbReference type="NCBI Taxonomy" id="1658444"/>
    <lineage>
        <taxon>Eukaryota</taxon>
        <taxon>Fungi</taxon>
        <taxon>Dikarya</taxon>
        <taxon>Ascomycota</taxon>
        <taxon>Pezizomycotina</taxon>
        <taxon>Sordariomycetes</taxon>
        <taxon>Xylariomycetidae</taxon>
        <taxon>Amphisphaeriales</taxon>
        <taxon>Apiosporaceae</taxon>
        <taxon>Neoarthrinium</taxon>
    </lineage>
</organism>
<dbReference type="PANTHER" id="PTHR38121">
    <property type="entry name" value="GH16 DOMAIN-CONTAINING PROTEIN"/>
    <property type="match status" value="1"/>
</dbReference>
<dbReference type="Pfam" id="PF00722">
    <property type="entry name" value="Glyco_hydro_16"/>
    <property type="match status" value="1"/>
</dbReference>
<evidence type="ECO:0000259" key="2">
    <source>
        <dbReference type="PROSITE" id="PS51762"/>
    </source>
</evidence>
<dbReference type="GO" id="GO:0005975">
    <property type="term" value="P:carbohydrate metabolic process"/>
    <property type="evidence" value="ECO:0007669"/>
    <property type="project" value="InterPro"/>
</dbReference>
<feature type="signal peptide" evidence="1">
    <location>
        <begin position="1"/>
        <end position="23"/>
    </location>
</feature>
<dbReference type="PROSITE" id="PS51762">
    <property type="entry name" value="GH16_2"/>
    <property type="match status" value="1"/>
</dbReference>
<feature type="domain" description="GH16" evidence="2">
    <location>
        <begin position="52"/>
        <end position="310"/>
    </location>
</feature>
<evidence type="ECO:0000313" key="4">
    <source>
        <dbReference type="Proteomes" id="UP000829685"/>
    </source>
</evidence>
<dbReference type="CDD" id="cd00413">
    <property type="entry name" value="Glyco_hydrolase_16"/>
    <property type="match status" value="1"/>
</dbReference>
<feature type="chain" id="PRO_5040510471" description="GH16 domain-containing protein" evidence="1">
    <location>
        <begin position="24"/>
        <end position="382"/>
    </location>
</feature>
<dbReference type="EMBL" id="JAFIMR010000027">
    <property type="protein sequence ID" value="KAI1862522.1"/>
    <property type="molecule type" value="Genomic_DNA"/>
</dbReference>
<gene>
    <name evidence="3" type="ORF">JX265_009236</name>
</gene>
<dbReference type="InterPro" id="IPR000757">
    <property type="entry name" value="Beta-glucanase-like"/>
</dbReference>
<reference evidence="3" key="1">
    <citation type="submission" date="2021-03" db="EMBL/GenBank/DDBJ databases">
        <title>Revisited historic fungal species revealed as producer of novel bioactive compounds through whole genome sequencing and comparative genomics.</title>
        <authorList>
            <person name="Vignolle G.A."/>
            <person name="Hochenegger N."/>
            <person name="Mach R.L."/>
            <person name="Mach-Aigner A.R."/>
            <person name="Javad Rahimi M."/>
            <person name="Salim K.A."/>
            <person name="Chan C.M."/>
            <person name="Lim L.B.L."/>
            <person name="Cai F."/>
            <person name="Druzhinina I.S."/>
            <person name="U'Ren J.M."/>
            <person name="Derntl C."/>
        </authorList>
    </citation>
    <scope>NUCLEOTIDE SEQUENCE</scope>
    <source>
        <strain evidence="3">TUCIM 5799</strain>
    </source>
</reference>
<dbReference type="Proteomes" id="UP000829685">
    <property type="component" value="Unassembled WGS sequence"/>
</dbReference>
<dbReference type="PANTHER" id="PTHR38121:SF4">
    <property type="entry name" value="GH16 DOMAIN-CONTAINING PROTEIN-RELATED"/>
    <property type="match status" value="1"/>
</dbReference>
<proteinExistence type="predicted"/>